<gene>
    <name evidence="1" type="ORF">B5V00_14040</name>
</gene>
<dbReference type="AlphaFoldDB" id="A0A1X0XW75"/>
<proteinExistence type="predicted"/>
<comment type="caution">
    <text evidence="1">The sequence shown here is derived from an EMBL/GenBank/DDBJ whole genome shotgun (WGS) entry which is preliminary data.</text>
</comment>
<name>A0A1X0XW75_9BACT</name>
<sequence length="247" mass="27930">MRHYHRLPLAEKGQNIARFLHQRHALLPFSCPEEAPLAFEVRRSVILDHGCAERSQHGAALNPEEYIRWCEEWHRHPGFDWALIPDAGDEADNDALLRAWPKKICGVPIYHLHEDPQRLLRLAEQYPLVALGSNARAWSTPGTSGWWSRMAAILDIICDQDGRPPCKLHGTGMMAPDIFTALPLASVDGSCAMQNQQPTARFGSYRALEPSQRAQVIADRIEAHNSAPVWQRPRKQLMYPGPQKMAL</sequence>
<evidence type="ECO:0000313" key="2">
    <source>
        <dbReference type="Proteomes" id="UP000193136"/>
    </source>
</evidence>
<dbReference type="Proteomes" id="UP000193136">
    <property type="component" value="Unassembled WGS sequence"/>
</dbReference>
<protein>
    <submittedName>
        <fullName evidence="1">Uncharacterized protein</fullName>
    </submittedName>
</protein>
<dbReference type="RefSeq" id="WP_085011449.1">
    <property type="nucleotide sequence ID" value="NZ_NAAD01000021.1"/>
</dbReference>
<dbReference type="OrthoDB" id="3078160at2"/>
<organism evidence="1 2">
    <name type="scientific">Geothermobacter hydrogeniphilus</name>
    <dbReference type="NCBI Taxonomy" id="1969733"/>
    <lineage>
        <taxon>Bacteria</taxon>
        <taxon>Pseudomonadati</taxon>
        <taxon>Thermodesulfobacteriota</taxon>
        <taxon>Desulfuromonadia</taxon>
        <taxon>Desulfuromonadales</taxon>
        <taxon>Geothermobacteraceae</taxon>
        <taxon>Geothermobacter</taxon>
    </lineage>
</organism>
<keyword evidence="2" id="KW-1185">Reference proteome</keyword>
<reference evidence="1 2" key="1">
    <citation type="submission" date="2017-03" db="EMBL/GenBank/DDBJ databases">
        <title>Genome sequence of Geothermobacter sp. EPR-M, Deep-Sea Iron Reducer.</title>
        <authorList>
            <person name="Tully B."/>
            <person name="Savalia P."/>
            <person name="Abuyen K."/>
            <person name="Baughan C."/>
            <person name="Romero E."/>
            <person name="Ronkowski C."/>
            <person name="Torres B."/>
            <person name="Tremblay J."/>
            <person name="Trujillo A."/>
            <person name="Tyler M."/>
            <person name="Perez-Rodriguez I."/>
            <person name="Amend J."/>
        </authorList>
    </citation>
    <scope>NUCLEOTIDE SEQUENCE [LARGE SCALE GENOMIC DNA]</scope>
    <source>
        <strain evidence="1 2">EPR-M</strain>
    </source>
</reference>
<dbReference type="STRING" id="1969733.B5V00_14040"/>
<evidence type="ECO:0000313" key="1">
    <source>
        <dbReference type="EMBL" id="ORJ57133.1"/>
    </source>
</evidence>
<dbReference type="EMBL" id="NAAD01000021">
    <property type="protein sequence ID" value="ORJ57133.1"/>
    <property type="molecule type" value="Genomic_DNA"/>
</dbReference>
<accession>A0A1X0XW75</accession>